<dbReference type="GO" id="GO:0016829">
    <property type="term" value="F:lyase activity"/>
    <property type="evidence" value="ECO:0007669"/>
    <property type="project" value="UniProtKB-KW"/>
</dbReference>
<feature type="transmembrane region" description="Helical" evidence="1">
    <location>
        <begin position="118"/>
        <end position="137"/>
    </location>
</feature>
<feature type="transmembrane region" description="Helical" evidence="1">
    <location>
        <begin position="22"/>
        <end position="43"/>
    </location>
</feature>
<accession>A0A6I6JWQ1</accession>
<keyword evidence="1" id="KW-0812">Transmembrane</keyword>
<dbReference type="InterPro" id="IPR042097">
    <property type="entry name" value="Aminopeptidase_N-like_N_sf"/>
</dbReference>
<dbReference type="InterPro" id="IPR033803">
    <property type="entry name" value="CBD-like_Golvesin-Xly"/>
</dbReference>
<evidence type="ECO:0000256" key="1">
    <source>
        <dbReference type="SAM" id="Phobius"/>
    </source>
</evidence>
<dbReference type="Gene3D" id="1.10.390.10">
    <property type="entry name" value="Neutral Protease Domain 2"/>
    <property type="match status" value="1"/>
</dbReference>
<dbReference type="RefSeq" id="WP_158866942.1">
    <property type="nucleotide sequence ID" value="NZ_CP046401.1"/>
</dbReference>
<evidence type="ECO:0000313" key="4">
    <source>
        <dbReference type="Proteomes" id="UP000428260"/>
    </source>
</evidence>
<feature type="transmembrane region" description="Helical" evidence="1">
    <location>
        <begin position="177"/>
        <end position="200"/>
    </location>
</feature>
<feature type="transmembrane region" description="Helical" evidence="1">
    <location>
        <begin position="149"/>
        <end position="170"/>
    </location>
</feature>
<keyword evidence="3" id="KW-0456">Lyase</keyword>
<dbReference type="Pfam" id="PF25275">
    <property type="entry name" value="Golvesin_C"/>
    <property type="match status" value="1"/>
</dbReference>
<feature type="domain" description="Golvesin/Xly CBD-like" evidence="2">
    <location>
        <begin position="989"/>
        <end position="1113"/>
    </location>
</feature>
<feature type="transmembrane region" description="Helical" evidence="1">
    <location>
        <begin position="63"/>
        <end position="81"/>
    </location>
</feature>
<sequence length="1115" mass="127299">MISLHNIFSIAKYERKTLLRSWFFRIFSILSLLVLFGINFGMVIEGGGGDGWAIRSIPSAIPYFNLLILNVAQAVIAVFLASDFLKRDKKLDTTEVIYMRSMTNSEYVIGKTWGNLQVFLVLNIVVVGMALIFNMLAQETSVSWISYGFYLVAVSVPTLLFIMGLSFLLMSVIRNQAITFVLILGYIGITLFLLQAKYYYLFDYMAYNIPMLNSDIVGFGNIDIILNHRGIYFFLGVGFIFLTIFLLKRLPQSEAMTYISLIFSVVFIGAGGYLAYRHVDEFKQTEKFRAEVVELNNQYVKEKIPVILSNAIDLKHQGETIDVVSDITIKNENNVPLNKLIFNLNSGLRIESIQLKGKETSFSREKHLVFISENVNLQPGEEAKIKFNYSGKINEALCYLDIDEETIQEKYGKFVINVDKRYAFLTPQYVLLTPEANWYPGTGVTYSSEDVSWNHNQFVNYNLKVNTTPGLQAISQGKINEVAAGQFTFENEHPLTRLSLAIGNYEYLKMEMDSLEYGVWLMDGHNYFSEAFNEIKDTIPSIINEQLEDFERTYNLEYAFERLALVEAPAQFKTYPRSWTSCQEYVQPEQILMPEKGFMLRDADFEGSKKRIERWGNRGRGGSQTPEDIQMRVLGQFLRSFTEEEQTDFRGGPGGGTVTTTASPYFAFPLFYNFQNNIQSDTWPITNRVFEAYLKNQEVDMRSVFMRDMSGISEDEKANIALQDSTFEEILADVNQKAIIDNVIKLKGDALFSKIQYEAGMEEFAKFLQSVLKEYRFKNISFEDFDQRIKNEFGIELIPIMDDWFKAKELPGFLISPITAVKVKSGEMMRTMIKFKTTNFSDTEGLVKVIFRLGGGGGPGFGPPGGDDLINKLIYLEPHQTKDISYLLNSEPRMVMINTMTSQNIPQVITEGFRDVEEDLKANPFEGELVTDVPVQTSLPNETVVDNEDPQFEVTSNKKVSLLEKWIIDEEEGGSKYQGMNNWRPPTIWTAITNTDFYGTYVRSGYYIKSGDGSQIAKWHVPVKKPGYYDVYYYLYKSRGFRRGPGGRDREQGEYHFTIYTDEGPEEQSLGIQNADEGWNHLGAFYFTSDTALVELSNKSQGRVVFADAVKIVEL</sequence>
<dbReference type="Proteomes" id="UP000428260">
    <property type="component" value="Chromosome"/>
</dbReference>
<evidence type="ECO:0000259" key="2">
    <source>
        <dbReference type="Pfam" id="PF25275"/>
    </source>
</evidence>
<dbReference type="SUPFAM" id="SSF55486">
    <property type="entry name" value="Metalloproteases ('zincins'), catalytic domain"/>
    <property type="match status" value="1"/>
</dbReference>
<protein>
    <submittedName>
        <fullName evidence="3">Xanthan lyase</fullName>
    </submittedName>
</protein>
<reference evidence="3 4" key="1">
    <citation type="submission" date="2019-11" db="EMBL/GenBank/DDBJ databases">
        <authorList>
            <person name="Zheng R.K."/>
            <person name="Sun C.M."/>
        </authorList>
    </citation>
    <scope>NUCLEOTIDE SEQUENCE [LARGE SCALE GENOMIC DNA]</scope>
    <source>
        <strain evidence="3 4">WC007</strain>
    </source>
</reference>
<dbReference type="EMBL" id="CP046401">
    <property type="protein sequence ID" value="QGY44547.1"/>
    <property type="molecule type" value="Genomic_DNA"/>
</dbReference>
<gene>
    <name evidence="3" type="ORF">GM418_13010</name>
</gene>
<feature type="transmembrane region" description="Helical" evidence="1">
    <location>
        <begin position="255"/>
        <end position="276"/>
    </location>
</feature>
<dbReference type="InterPro" id="IPR027268">
    <property type="entry name" value="Peptidase_M4/M1_CTD_sf"/>
</dbReference>
<feature type="transmembrane region" description="Helical" evidence="1">
    <location>
        <begin position="230"/>
        <end position="248"/>
    </location>
</feature>
<dbReference type="KEGG" id="mcos:GM418_13010"/>
<evidence type="ECO:0000313" key="3">
    <source>
        <dbReference type="EMBL" id="QGY44547.1"/>
    </source>
</evidence>
<keyword evidence="4" id="KW-1185">Reference proteome</keyword>
<organism evidence="3 4">
    <name type="scientific">Maribellus comscasis</name>
    <dbReference type="NCBI Taxonomy" id="2681766"/>
    <lineage>
        <taxon>Bacteria</taxon>
        <taxon>Pseudomonadati</taxon>
        <taxon>Bacteroidota</taxon>
        <taxon>Bacteroidia</taxon>
        <taxon>Marinilabiliales</taxon>
        <taxon>Prolixibacteraceae</taxon>
        <taxon>Maribellus</taxon>
    </lineage>
</organism>
<keyword evidence="1" id="KW-1133">Transmembrane helix</keyword>
<proteinExistence type="predicted"/>
<keyword evidence="1" id="KW-0472">Membrane</keyword>
<dbReference type="Gene3D" id="2.60.40.1730">
    <property type="entry name" value="tricorn interacting facor f3 domain"/>
    <property type="match status" value="1"/>
</dbReference>
<dbReference type="AlphaFoldDB" id="A0A6I6JWQ1"/>
<name>A0A6I6JWQ1_9BACT</name>